<keyword evidence="5 7" id="KW-0472">Membrane</keyword>
<dbReference type="Gene3D" id="3.40.50.10140">
    <property type="entry name" value="Toll/interleukin-1 receptor homology (TIR) domain"/>
    <property type="match status" value="1"/>
</dbReference>
<sequence length="382" mass="44306">MASDIRTIYSYYRFQVSLLLRMHCQIWRHTNQTCRPQVTTHPPGSSTKEKTATYPSRSTSFSKYVFTTPPSFSTKRPQGPTTKEKEKNRKERKQIEKEGRPAWETKLGSFSNDDGDGYENVKTAMGLLNETSNPNHTTVVYAVSISLGIVVGMVLVCLVTSLKYSCLRQRKNIVLPEEFEYHAFIIYNKEDSSWVVRKLLPLLEDKHHLKCCVHYRDFEPGKPFHDIMAETVYKSYKIIAVLSSNFLKSNYCNYELNLAKYRLVHRADNSLIMIRIDDADSKKLPRTLRKRNFIDYCNVLERPFWEEKLLRFLDVQNEDRDNRSAIAVQNQDVDNNEAQGSAFPSFNSIELRKNFNRLNSTTSNNTEVSLVSLPNEELNLEV</sequence>
<protein>
    <recommendedName>
        <fullName evidence="8">TIR domain-containing protein</fullName>
    </recommendedName>
</protein>
<reference evidence="9 10" key="1">
    <citation type="submission" date="2022-05" db="EMBL/GenBank/DDBJ databases">
        <authorList>
            <consortium name="Genoscope - CEA"/>
            <person name="William W."/>
        </authorList>
    </citation>
    <scope>NUCLEOTIDE SEQUENCE [LARGE SCALE GENOMIC DNA]</scope>
</reference>
<evidence type="ECO:0000256" key="4">
    <source>
        <dbReference type="ARBA" id="ARBA00022989"/>
    </source>
</evidence>
<evidence type="ECO:0000313" key="9">
    <source>
        <dbReference type="EMBL" id="CAH3029320.1"/>
    </source>
</evidence>
<keyword evidence="2 7" id="KW-0812">Transmembrane</keyword>
<proteinExistence type="predicted"/>
<keyword evidence="3" id="KW-0732">Signal</keyword>
<evidence type="ECO:0000259" key="8">
    <source>
        <dbReference type="PROSITE" id="PS50104"/>
    </source>
</evidence>
<comment type="subcellular location">
    <subcellularLocation>
        <location evidence="1">Membrane</location>
    </subcellularLocation>
</comment>
<dbReference type="SUPFAM" id="SSF52200">
    <property type="entry name" value="Toll/Interleukin receptor TIR domain"/>
    <property type="match status" value="1"/>
</dbReference>
<dbReference type="PROSITE" id="PS50104">
    <property type="entry name" value="TIR"/>
    <property type="match status" value="1"/>
</dbReference>
<name>A0ABN8MM80_9CNID</name>
<feature type="compositionally biased region" description="Polar residues" evidence="6">
    <location>
        <begin position="34"/>
        <end position="46"/>
    </location>
</feature>
<evidence type="ECO:0000256" key="5">
    <source>
        <dbReference type="ARBA" id="ARBA00023136"/>
    </source>
</evidence>
<dbReference type="PANTHER" id="PTHR24365:SF530">
    <property type="entry name" value="MSTPROX-RELATED"/>
    <property type="match status" value="1"/>
</dbReference>
<keyword evidence="4 7" id="KW-1133">Transmembrane helix</keyword>
<feature type="compositionally biased region" description="Polar residues" evidence="6">
    <location>
        <begin position="53"/>
        <end position="62"/>
    </location>
</feature>
<evidence type="ECO:0000256" key="7">
    <source>
        <dbReference type="SAM" id="Phobius"/>
    </source>
</evidence>
<accession>A0ABN8MM80</accession>
<dbReference type="InterPro" id="IPR000157">
    <property type="entry name" value="TIR_dom"/>
</dbReference>
<dbReference type="Pfam" id="PF13676">
    <property type="entry name" value="TIR_2"/>
    <property type="match status" value="1"/>
</dbReference>
<feature type="domain" description="TIR" evidence="8">
    <location>
        <begin position="179"/>
        <end position="312"/>
    </location>
</feature>
<keyword evidence="10" id="KW-1185">Reference proteome</keyword>
<evidence type="ECO:0000256" key="6">
    <source>
        <dbReference type="SAM" id="MobiDB-lite"/>
    </source>
</evidence>
<feature type="compositionally biased region" description="Basic and acidic residues" evidence="6">
    <location>
        <begin position="82"/>
        <end position="98"/>
    </location>
</feature>
<organism evidence="9 10">
    <name type="scientific">Porites evermanni</name>
    <dbReference type="NCBI Taxonomy" id="104178"/>
    <lineage>
        <taxon>Eukaryota</taxon>
        <taxon>Metazoa</taxon>
        <taxon>Cnidaria</taxon>
        <taxon>Anthozoa</taxon>
        <taxon>Hexacorallia</taxon>
        <taxon>Scleractinia</taxon>
        <taxon>Fungiina</taxon>
        <taxon>Poritidae</taxon>
        <taxon>Porites</taxon>
    </lineage>
</organism>
<evidence type="ECO:0000256" key="3">
    <source>
        <dbReference type="ARBA" id="ARBA00022729"/>
    </source>
</evidence>
<comment type="caution">
    <text evidence="9">The sequence shown here is derived from an EMBL/GenBank/DDBJ whole genome shotgun (WGS) entry which is preliminary data.</text>
</comment>
<dbReference type="EMBL" id="CALNXI010000565">
    <property type="protein sequence ID" value="CAH3029320.1"/>
    <property type="molecule type" value="Genomic_DNA"/>
</dbReference>
<dbReference type="InterPro" id="IPR035897">
    <property type="entry name" value="Toll_tir_struct_dom_sf"/>
</dbReference>
<evidence type="ECO:0000313" key="10">
    <source>
        <dbReference type="Proteomes" id="UP001159427"/>
    </source>
</evidence>
<evidence type="ECO:0000256" key="1">
    <source>
        <dbReference type="ARBA" id="ARBA00004370"/>
    </source>
</evidence>
<feature type="compositionally biased region" description="Polar residues" evidence="6">
    <location>
        <begin position="68"/>
        <end position="81"/>
    </location>
</feature>
<feature type="region of interest" description="Disordered" evidence="6">
    <location>
        <begin position="34"/>
        <end position="98"/>
    </location>
</feature>
<dbReference type="Proteomes" id="UP001159427">
    <property type="component" value="Unassembled WGS sequence"/>
</dbReference>
<evidence type="ECO:0000256" key="2">
    <source>
        <dbReference type="ARBA" id="ARBA00022692"/>
    </source>
</evidence>
<gene>
    <name evidence="9" type="ORF">PEVE_00035939</name>
</gene>
<feature type="transmembrane region" description="Helical" evidence="7">
    <location>
        <begin position="139"/>
        <end position="162"/>
    </location>
</feature>
<dbReference type="PANTHER" id="PTHR24365">
    <property type="entry name" value="TOLL-LIKE RECEPTOR"/>
    <property type="match status" value="1"/>
</dbReference>
<dbReference type="SMART" id="SM00255">
    <property type="entry name" value="TIR"/>
    <property type="match status" value="1"/>
</dbReference>